<dbReference type="Proteomes" id="UP000053095">
    <property type="component" value="Unassembled WGS sequence"/>
</dbReference>
<feature type="region of interest" description="Disordered" evidence="2">
    <location>
        <begin position="1"/>
        <end position="106"/>
    </location>
</feature>
<dbReference type="EMBL" id="DF933829">
    <property type="protein sequence ID" value="GAM38502.1"/>
    <property type="molecule type" value="Genomic_DNA"/>
</dbReference>
<gene>
    <name evidence="3" type="ORF">TCE0_033f09269</name>
</gene>
<protein>
    <submittedName>
        <fullName evidence="3">Uncharacterized protein</fullName>
    </submittedName>
</protein>
<dbReference type="AlphaFoldDB" id="A0A6V8HAQ4"/>
<feature type="coiled-coil region" evidence="1">
    <location>
        <begin position="455"/>
        <end position="615"/>
    </location>
</feature>
<feature type="coiled-coil region" evidence="1">
    <location>
        <begin position="255"/>
        <end position="282"/>
    </location>
</feature>
<organism evidence="3 4">
    <name type="scientific">Talaromyces pinophilus</name>
    <name type="common">Penicillium pinophilum</name>
    <dbReference type="NCBI Taxonomy" id="128442"/>
    <lineage>
        <taxon>Eukaryota</taxon>
        <taxon>Fungi</taxon>
        <taxon>Dikarya</taxon>
        <taxon>Ascomycota</taxon>
        <taxon>Pezizomycotina</taxon>
        <taxon>Eurotiomycetes</taxon>
        <taxon>Eurotiomycetidae</taxon>
        <taxon>Eurotiales</taxon>
        <taxon>Trichocomaceae</taxon>
        <taxon>Talaromyces</taxon>
        <taxon>Talaromyces sect. Talaromyces</taxon>
    </lineage>
</organism>
<reference evidence="4" key="1">
    <citation type="journal article" date="2015" name="Genome Announc.">
        <title>Draft genome sequence of Talaromyces cellulolyticus strain Y-94, a source of lignocellulosic biomass-degrading enzymes.</title>
        <authorList>
            <person name="Fujii T."/>
            <person name="Koike H."/>
            <person name="Sawayama S."/>
            <person name="Yano S."/>
            <person name="Inoue H."/>
        </authorList>
    </citation>
    <scope>NUCLEOTIDE SEQUENCE [LARGE SCALE GENOMIC DNA]</scope>
    <source>
        <strain evidence="4">Y-94</strain>
    </source>
</reference>
<evidence type="ECO:0000313" key="4">
    <source>
        <dbReference type="Proteomes" id="UP000053095"/>
    </source>
</evidence>
<comment type="caution">
    <text evidence="3">The sequence shown here is derived from an EMBL/GenBank/DDBJ whole genome shotgun (WGS) entry which is preliminary data.</text>
</comment>
<feature type="compositionally biased region" description="Low complexity" evidence="2">
    <location>
        <begin position="226"/>
        <end position="240"/>
    </location>
</feature>
<evidence type="ECO:0000256" key="1">
    <source>
        <dbReference type="SAM" id="Coils"/>
    </source>
</evidence>
<proteinExistence type="predicted"/>
<sequence>MAPETRAMTGSLKRSQAGSPEPQSRSTSSGSSDADAVTRQDGNQEENQRNGSPQTPKPRKKRARFSDPGPNTTGLTPAMGRTGLGPRRGSGDRTPSQSGRRSSAPIFLSDTLMDPVIARTEPIKVQFSPLKQVLDPRTRRRLVRSGLSEEMNRIGGEQKDLKKATAEIESLQKKLEIYESQQTSGAHDNTIFGDNYETLPIGDDTMDGTMLISDSPTFHRYHDAHGSSSSNSTSPADTSPITPHTGFSQPVSIMNDQSSEELRAMAEDLAAIRKEKQDLFNEWRKLNAGPTAEPEAEATAPPADFMKQIVPRLEAALQTGTDLSLILDTTTEELLHLGFSGANLLAIIADLRESFQLAQNELDSHKSNGEPAPSQSDQSVGKATLQAFIQRHHQLSIAVMNERQKFTEISDAHDRLTKQFDDTLRVYSDALNKVKKLEKDQDVHLDDLIKTRMRVQALEQEIEEQVIAIERLHGNLKVVEAERDRFQALCEEVEEDQRDERRGSEQRITNLNNKISAMTRNADDQLKKSDELKDLLAKKQVDVSELSKHVDKLTEENKKLLRQMLDRDQEIGRLNTRYGEASTELQSAQADLAKAQELNRMLETHKQEQIAARNRIEDWFRTTMTQFSKVFDVEREHDRQNEVTKDIFTGNVTRHMEPEPSLPSNSPVKKLFASALGNVRVGRGSDRSTLSSGGLGLDSGIGGSEAVQPQTDAPAGSDAFLEAIDEEGDENIE</sequence>
<feature type="compositionally biased region" description="Polar residues" evidence="2">
    <location>
        <begin position="241"/>
        <end position="252"/>
    </location>
</feature>
<feature type="compositionally biased region" description="Low complexity" evidence="2">
    <location>
        <begin position="18"/>
        <end position="32"/>
    </location>
</feature>
<keyword evidence="4" id="KW-1185">Reference proteome</keyword>
<evidence type="ECO:0000256" key="2">
    <source>
        <dbReference type="SAM" id="MobiDB-lite"/>
    </source>
</evidence>
<keyword evidence="1" id="KW-0175">Coiled coil</keyword>
<accession>A0A6V8HAQ4</accession>
<feature type="compositionally biased region" description="Gly residues" evidence="2">
    <location>
        <begin position="693"/>
        <end position="703"/>
    </location>
</feature>
<feature type="region of interest" description="Disordered" evidence="2">
    <location>
        <begin position="682"/>
        <end position="718"/>
    </location>
</feature>
<name>A0A6V8HAQ4_TALPI</name>
<evidence type="ECO:0000313" key="3">
    <source>
        <dbReference type="EMBL" id="GAM38502.1"/>
    </source>
</evidence>
<feature type="coiled-coil region" evidence="1">
    <location>
        <begin position="154"/>
        <end position="181"/>
    </location>
</feature>
<feature type="region of interest" description="Disordered" evidence="2">
    <location>
        <begin position="363"/>
        <end position="382"/>
    </location>
</feature>
<feature type="region of interest" description="Disordered" evidence="2">
    <location>
        <begin position="221"/>
        <end position="252"/>
    </location>
</feature>